<gene>
    <name evidence="3" type="ORF">NTA49_13340</name>
</gene>
<dbReference type="Pfam" id="PF10099">
    <property type="entry name" value="RskA_C"/>
    <property type="match status" value="1"/>
</dbReference>
<evidence type="ECO:0000313" key="3">
    <source>
        <dbReference type="EMBL" id="MCR8827520.1"/>
    </source>
</evidence>
<feature type="domain" description="Anti-sigma K factor RskA C-terminal" evidence="2">
    <location>
        <begin position="98"/>
        <end position="220"/>
    </location>
</feature>
<keyword evidence="4" id="KW-1185">Reference proteome</keyword>
<sequence>MADRDTLGEEDRALAAEYALSLLSQDEAESAARRMRTDADFAAEVVAWQRDLSALTDDLAPVQPSAAARRALMDRVFGAEQRAGARRWWRPLWIGLGAATVAVIALIVVVPDRLQPPGPVYTAQLTPEQRSFVLTATLAPDTGLLNLVRSSTAAPPAGRVTELWAIAPDAAPVSLGVLPLDGEWQLTLPEELRAIAGSLTLALSDEPVGGSPTGAPTGAVLAAAAVEQAL</sequence>
<keyword evidence="1" id="KW-0812">Transmembrane</keyword>
<dbReference type="PANTHER" id="PTHR37461:SF1">
    <property type="entry name" value="ANTI-SIGMA-K FACTOR RSKA"/>
    <property type="match status" value="1"/>
</dbReference>
<keyword evidence="1" id="KW-0472">Membrane</keyword>
<name>A0ABT1Z309_9RHOB</name>
<organism evidence="3 4">
    <name type="scientific">Pseudosulfitobacter koreensis</name>
    <dbReference type="NCBI Taxonomy" id="2968472"/>
    <lineage>
        <taxon>Bacteria</taxon>
        <taxon>Pseudomonadati</taxon>
        <taxon>Pseudomonadota</taxon>
        <taxon>Alphaproteobacteria</taxon>
        <taxon>Rhodobacterales</taxon>
        <taxon>Roseobacteraceae</taxon>
        <taxon>Pseudosulfitobacter</taxon>
    </lineage>
</organism>
<dbReference type="EMBL" id="JANKJG010000010">
    <property type="protein sequence ID" value="MCR8827520.1"/>
    <property type="molecule type" value="Genomic_DNA"/>
</dbReference>
<keyword evidence="1" id="KW-1133">Transmembrane helix</keyword>
<evidence type="ECO:0000313" key="4">
    <source>
        <dbReference type="Proteomes" id="UP001165396"/>
    </source>
</evidence>
<dbReference type="PANTHER" id="PTHR37461">
    <property type="entry name" value="ANTI-SIGMA-K FACTOR RSKA"/>
    <property type="match status" value="1"/>
</dbReference>
<accession>A0ABT1Z309</accession>
<dbReference type="InterPro" id="IPR018764">
    <property type="entry name" value="RskA_C"/>
</dbReference>
<evidence type="ECO:0000256" key="1">
    <source>
        <dbReference type="SAM" id="Phobius"/>
    </source>
</evidence>
<dbReference type="RefSeq" id="WP_258295292.1">
    <property type="nucleotide sequence ID" value="NZ_JANKJG010000010.1"/>
</dbReference>
<evidence type="ECO:0000259" key="2">
    <source>
        <dbReference type="Pfam" id="PF10099"/>
    </source>
</evidence>
<dbReference type="Proteomes" id="UP001165396">
    <property type="component" value="Unassembled WGS sequence"/>
</dbReference>
<comment type="caution">
    <text evidence="3">The sequence shown here is derived from an EMBL/GenBank/DDBJ whole genome shotgun (WGS) entry which is preliminary data.</text>
</comment>
<reference evidence="3" key="1">
    <citation type="submission" date="2022-07" db="EMBL/GenBank/DDBJ databases">
        <title>Pseudosulfitobacter sp. strain AP-MA-4, whole genome sequence.</title>
        <authorList>
            <person name="Jiang Y."/>
        </authorList>
    </citation>
    <scope>NUCLEOTIDE SEQUENCE</scope>
    <source>
        <strain evidence="3">AP-MA-4</strain>
    </source>
</reference>
<protein>
    <submittedName>
        <fullName evidence="3">Anti-sigma factor</fullName>
    </submittedName>
</protein>
<dbReference type="InterPro" id="IPR051474">
    <property type="entry name" value="Anti-sigma-K/W_factor"/>
</dbReference>
<proteinExistence type="predicted"/>
<feature type="transmembrane region" description="Helical" evidence="1">
    <location>
        <begin position="92"/>
        <end position="110"/>
    </location>
</feature>